<gene>
    <name evidence="6" type="ORF">DXU92_10845</name>
</gene>
<name>A0AA93ARV8_9MICO</name>
<evidence type="ECO:0000256" key="1">
    <source>
        <dbReference type="ARBA" id="ARBA00008714"/>
    </source>
</evidence>
<dbReference type="PROSITE" id="PS00088">
    <property type="entry name" value="SOD_MN"/>
    <property type="match status" value="1"/>
</dbReference>
<keyword evidence="4" id="KW-0560">Oxidoreductase</keyword>
<dbReference type="EMBL" id="QSWH01000005">
    <property type="protein sequence ID" value="RRR21816.1"/>
    <property type="molecule type" value="Genomic_DNA"/>
</dbReference>
<dbReference type="RefSeq" id="WP_241237358.1">
    <property type="nucleotide sequence ID" value="NZ_ML133884.1"/>
</dbReference>
<evidence type="ECO:0000256" key="4">
    <source>
        <dbReference type="ARBA" id="ARBA00023002"/>
    </source>
</evidence>
<comment type="caution">
    <text evidence="6">The sequence shown here is derived from an EMBL/GenBank/DDBJ whole genome shotgun (WGS) entry which is preliminary data.</text>
</comment>
<dbReference type="PANTHER" id="PTHR11404:SF6">
    <property type="entry name" value="SUPEROXIDE DISMUTASE [MN], MITOCHONDRIAL"/>
    <property type="match status" value="1"/>
</dbReference>
<dbReference type="GO" id="GO:0046872">
    <property type="term" value="F:metal ion binding"/>
    <property type="evidence" value="ECO:0007669"/>
    <property type="project" value="UniProtKB-KW"/>
</dbReference>
<comment type="similarity">
    <text evidence="1">Belongs to the iron/manganese superoxide dismutase family.</text>
</comment>
<proteinExistence type="inferred from homology"/>
<feature type="domain" description="Manganese/iron superoxide dismutase C-terminal" evidence="5">
    <location>
        <begin position="6"/>
        <end position="46"/>
    </location>
</feature>
<dbReference type="InterPro" id="IPR050265">
    <property type="entry name" value="Fe/Mn_Superoxide_Dismutase"/>
</dbReference>
<dbReference type="InterPro" id="IPR019832">
    <property type="entry name" value="Mn/Fe_SOD_C"/>
</dbReference>
<sequence length="62" mass="6928">GVPVATIPLFQLDMWEHAFYLDYQNVKADYVTAIWDIVNWADVQARFTAARSSASGLVVPQA</sequence>
<dbReference type="InterPro" id="IPR036314">
    <property type="entry name" value="SOD_C_sf"/>
</dbReference>
<evidence type="ECO:0000256" key="3">
    <source>
        <dbReference type="ARBA" id="ARBA00022723"/>
    </source>
</evidence>
<dbReference type="AlphaFoldDB" id="A0AA93ARV8"/>
<evidence type="ECO:0000313" key="6">
    <source>
        <dbReference type="EMBL" id="RRR21816.1"/>
    </source>
</evidence>
<reference evidence="6 7" key="1">
    <citation type="submission" date="2018-08" db="EMBL/GenBank/DDBJ databases">
        <title>Brachybacterium saurashtrense DSM 23186.</title>
        <authorList>
            <person name="Li Y."/>
        </authorList>
    </citation>
    <scope>NUCLEOTIDE SEQUENCE [LARGE SCALE GENOMIC DNA]</scope>
    <source>
        <strain evidence="6 7">DSM 23186</strain>
    </source>
</reference>
<organism evidence="6 7">
    <name type="scientific">Brachybacterium saurashtrense</name>
    <dbReference type="NCBI Taxonomy" id="556288"/>
    <lineage>
        <taxon>Bacteria</taxon>
        <taxon>Bacillati</taxon>
        <taxon>Actinomycetota</taxon>
        <taxon>Actinomycetes</taxon>
        <taxon>Micrococcales</taxon>
        <taxon>Dermabacteraceae</taxon>
        <taxon>Brachybacterium</taxon>
    </lineage>
</organism>
<protein>
    <recommendedName>
        <fullName evidence="2">superoxide dismutase</fullName>
        <ecNumber evidence="2">1.15.1.1</ecNumber>
    </recommendedName>
</protein>
<dbReference type="PANTHER" id="PTHR11404">
    <property type="entry name" value="SUPEROXIDE DISMUTASE 2"/>
    <property type="match status" value="1"/>
</dbReference>
<evidence type="ECO:0000259" key="5">
    <source>
        <dbReference type="Pfam" id="PF02777"/>
    </source>
</evidence>
<dbReference type="EC" id="1.15.1.1" evidence="2"/>
<dbReference type="Proteomes" id="UP000282185">
    <property type="component" value="Unassembled WGS sequence"/>
</dbReference>
<evidence type="ECO:0000256" key="2">
    <source>
        <dbReference type="ARBA" id="ARBA00012682"/>
    </source>
</evidence>
<accession>A0AA93ARV8</accession>
<dbReference type="SUPFAM" id="SSF54719">
    <property type="entry name" value="Fe,Mn superoxide dismutase (SOD), C-terminal domain"/>
    <property type="match status" value="1"/>
</dbReference>
<dbReference type="GO" id="GO:0004784">
    <property type="term" value="F:superoxide dismutase activity"/>
    <property type="evidence" value="ECO:0007669"/>
    <property type="project" value="UniProtKB-EC"/>
</dbReference>
<feature type="non-terminal residue" evidence="6">
    <location>
        <position position="1"/>
    </location>
</feature>
<keyword evidence="3" id="KW-0479">Metal-binding</keyword>
<dbReference type="Gene3D" id="3.55.40.20">
    <property type="entry name" value="Iron/manganese superoxide dismutase, C-terminal domain"/>
    <property type="match status" value="1"/>
</dbReference>
<evidence type="ECO:0000313" key="7">
    <source>
        <dbReference type="Proteomes" id="UP000282185"/>
    </source>
</evidence>
<dbReference type="Pfam" id="PF02777">
    <property type="entry name" value="Sod_Fe_C"/>
    <property type="match status" value="1"/>
</dbReference>
<dbReference type="InterPro" id="IPR019833">
    <property type="entry name" value="Mn/Fe_SOD_BS"/>
</dbReference>